<dbReference type="InterPro" id="IPR036770">
    <property type="entry name" value="Ankyrin_rpt-contain_sf"/>
</dbReference>
<sequence length="1084" mass="123372">MSLLPKSNNRRPSLLGGSIRRNEEDPFMQRERQQWNQQQDPQAQNLEQMQEPLINLNGDYDPMPHSEFNDDSSQSAIGAPALATPILYANAEMVDEASAIGAASAITNDSSAASASTIVASNVTELNHYQVKSQVSERSFDHSSKTLVRSNKEDTVKTIVRHVDDECNTPDYEVNIFFNLCEVIIQPETTTSKEKNRWGNIRRWFVDHPEKEARHAAVVQQGGFSTTPLHLICQHPNCPIDIVRAMLECTDEIASWEDTNGWVPLHFACARNTSIEVIEELLRAYPDGDITQDKRQRTPLHFVFFKTEEEEEESEEFDTESIIMDITKNDQNENDEYENLRDVVHLLRRAVTIGDEKGRLPIHFAAAYGSHSLVFENLVEECPHSVYTKEGDGRTALHYVMANSHNDSSASVLNVLLRHMKGKNIDEIDDEGNQPLHLMISQAEQMRADTIKGKNGRQNTIDCLKIYLNSRPSSSADFLTAIQACPQWLRKVAVTHTHVQKILNKRTAACFPTAILLLDGYMYTVLIGCFSYAAYEHIAYRFGSISILPDGVATAIKFCYVGATYFLVREIAQVVSMINLNTIRSYILQFENWLDMTVIVLIYHYCSSMVRRSNDFEYFSSSNIQPDYGSEDDMHFRTGVAVTVGALWFSIINFLKSTMLEFSVFYETVLYVTKNLFIFIISLAVILISFAQMFFIVYRQTPVCNASCAAADNGFPHCTFNKSFLKVFTMMIGEIGEVNRYQTSTTAQVFYIAFVFLVAILLSNILIAIVSDSYSVVKNERAEMVFWSNRLDFVAEMDTIDTMRKRFISMICRNRGHSAIQSEDNEEQENFQTKSRAAFAVLISILKDKFEEDVNMFEYCLFFSFRVVVIIFIFPIWFALGLVTAGLLWPPQVREWLFVMREGGGKEQRLINKVENDINQAKNSIADFKSRMIEDLAVSRSVQKKACSEVRNVRETFVHDLSELRQLAVDLKAIEKRKKRRSREMSLSRSSHSRGNRRASADHVSRRASGDSSRRASADHASRRSSGDHFIRKSGSGESRRSSMGTSSLHRRDFSEGASTRPRLERRMSDKSSRIEGFRGDMTD</sequence>
<feature type="region of interest" description="Disordered" evidence="3">
    <location>
        <begin position="978"/>
        <end position="1084"/>
    </location>
</feature>
<keyword evidence="4" id="KW-0812">Transmembrane</keyword>
<feature type="compositionally biased region" description="Low complexity" evidence="3">
    <location>
        <begin position="1033"/>
        <end position="1048"/>
    </location>
</feature>
<evidence type="ECO:0000256" key="1">
    <source>
        <dbReference type="ARBA" id="ARBA00022737"/>
    </source>
</evidence>
<dbReference type="SUPFAM" id="SSF48403">
    <property type="entry name" value="Ankyrin repeat"/>
    <property type="match status" value="1"/>
</dbReference>
<comment type="caution">
    <text evidence="5">The sequence shown here is derived from an EMBL/GenBank/DDBJ whole genome shotgun (WGS) entry which is preliminary data.</text>
</comment>
<dbReference type="Gene3D" id="1.25.40.20">
    <property type="entry name" value="Ankyrin repeat-containing domain"/>
    <property type="match status" value="2"/>
</dbReference>
<feature type="transmembrane region" description="Helical" evidence="4">
    <location>
        <begin position="638"/>
        <end position="656"/>
    </location>
</feature>
<feature type="region of interest" description="Disordered" evidence="3">
    <location>
        <begin position="1"/>
        <end position="22"/>
    </location>
</feature>
<dbReference type="Proteomes" id="UP001054902">
    <property type="component" value="Unassembled WGS sequence"/>
</dbReference>
<protein>
    <recommendedName>
        <fullName evidence="7">Ion transport domain-containing protein</fullName>
    </recommendedName>
</protein>
<feature type="transmembrane region" description="Helical" evidence="4">
    <location>
        <begin position="676"/>
        <end position="698"/>
    </location>
</feature>
<dbReference type="Gene3D" id="1.10.287.70">
    <property type="match status" value="1"/>
</dbReference>
<feature type="transmembrane region" description="Helical" evidence="4">
    <location>
        <begin position="514"/>
        <end position="535"/>
    </location>
</feature>
<evidence type="ECO:0000256" key="3">
    <source>
        <dbReference type="SAM" id="MobiDB-lite"/>
    </source>
</evidence>
<dbReference type="SMART" id="SM00248">
    <property type="entry name" value="ANK"/>
    <property type="match status" value="4"/>
</dbReference>
<organism evidence="5 6">
    <name type="scientific">Chaetoceros tenuissimus</name>
    <dbReference type="NCBI Taxonomy" id="426638"/>
    <lineage>
        <taxon>Eukaryota</taxon>
        <taxon>Sar</taxon>
        <taxon>Stramenopiles</taxon>
        <taxon>Ochrophyta</taxon>
        <taxon>Bacillariophyta</taxon>
        <taxon>Coscinodiscophyceae</taxon>
        <taxon>Chaetocerotophycidae</taxon>
        <taxon>Chaetocerotales</taxon>
        <taxon>Chaetocerotaceae</taxon>
        <taxon>Chaetoceros</taxon>
    </lineage>
</organism>
<keyword evidence="1" id="KW-0677">Repeat</keyword>
<feature type="transmembrane region" description="Helical" evidence="4">
    <location>
        <begin position="863"/>
        <end position="889"/>
    </location>
</feature>
<keyword evidence="6" id="KW-1185">Reference proteome</keyword>
<dbReference type="AlphaFoldDB" id="A0AAD3H7S6"/>
<dbReference type="PANTHER" id="PTHR24198">
    <property type="entry name" value="ANKYRIN REPEAT AND PROTEIN KINASE DOMAIN-CONTAINING PROTEIN"/>
    <property type="match status" value="1"/>
</dbReference>
<keyword evidence="4" id="KW-0472">Membrane</keyword>
<proteinExistence type="predicted"/>
<dbReference type="PANTHER" id="PTHR24198:SF165">
    <property type="entry name" value="ANKYRIN REPEAT-CONTAINING PROTEIN-RELATED"/>
    <property type="match status" value="1"/>
</dbReference>
<feature type="compositionally biased region" description="Basic and acidic residues" evidence="3">
    <location>
        <begin position="1062"/>
        <end position="1084"/>
    </location>
</feature>
<evidence type="ECO:0000313" key="6">
    <source>
        <dbReference type="Proteomes" id="UP001054902"/>
    </source>
</evidence>
<evidence type="ECO:0000256" key="2">
    <source>
        <dbReference type="ARBA" id="ARBA00023043"/>
    </source>
</evidence>
<evidence type="ECO:0000313" key="5">
    <source>
        <dbReference type="EMBL" id="GFH53148.1"/>
    </source>
</evidence>
<accession>A0AAD3H7S6</accession>
<keyword evidence="2" id="KW-0040">ANK repeat</keyword>
<feature type="compositionally biased region" description="Basic and acidic residues" evidence="3">
    <location>
        <begin position="999"/>
        <end position="1031"/>
    </location>
</feature>
<evidence type="ECO:0008006" key="7">
    <source>
        <dbReference type="Google" id="ProtNLM"/>
    </source>
</evidence>
<keyword evidence="4" id="KW-1133">Transmembrane helix</keyword>
<dbReference type="EMBL" id="BLLK01000046">
    <property type="protein sequence ID" value="GFH53148.1"/>
    <property type="molecule type" value="Genomic_DNA"/>
</dbReference>
<feature type="transmembrane region" description="Helical" evidence="4">
    <location>
        <begin position="749"/>
        <end position="770"/>
    </location>
</feature>
<dbReference type="GO" id="GO:0016020">
    <property type="term" value="C:membrane"/>
    <property type="evidence" value="ECO:0007669"/>
    <property type="project" value="UniProtKB-SubCell"/>
</dbReference>
<gene>
    <name evidence="5" type="ORF">CTEN210_09624</name>
</gene>
<evidence type="ECO:0000256" key="4">
    <source>
        <dbReference type="SAM" id="Phobius"/>
    </source>
</evidence>
<dbReference type="InterPro" id="IPR002110">
    <property type="entry name" value="Ankyrin_rpt"/>
</dbReference>
<name>A0AAD3H7S6_9STRA</name>
<reference evidence="5 6" key="1">
    <citation type="journal article" date="2021" name="Sci. Rep.">
        <title>The genome of the diatom Chaetoceros tenuissimus carries an ancient integrated fragment of an extant virus.</title>
        <authorList>
            <person name="Hongo Y."/>
            <person name="Kimura K."/>
            <person name="Takaki Y."/>
            <person name="Yoshida Y."/>
            <person name="Baba S."/>
            <person name="Kobayashi G."/>
            <person name="Nagasaki K."/>
            <person name="Hano T."/>
            <person name="Tomaru Y."/>
        </authorList>
    </citation>
    <scope>NUCLEOTIDE SEQUENCE [LARGE SCALE GENOMIC DNA]</scope>
    <source>
        <strain evidence="5 6">NIES-3715</strain>
    </source>
</reference>
<feature type="compositionally biased region" description="Polar residues" evidence="3">
    <location>
        <begin position="1"/>
        <end position="11"/>
    </location>
</feature>
<dbReference type="Pfam" id="PF12796">
    <property type="entry name" value="Ank_2"/>
    <property type="match status" value="1"/>
</dbReference>
<dbReference type="GO" id="GO:0005216">
    <property type="term" value="F:monoatomic ion channel activity"/>
    <property type="evidence" value="ECO:0007669"/>
    <property type="project" value="InterPro"/>
</dbReference>